<evidence type="ECO:0000256" key="1">
    <source>
        <dbReference type="ARBA" id="ARBA00010577"/>
    </source>
</evidence>
<accession>A0A5E4WGL6</accession>
<evidence type="ECO:0000256" key="4">
    <source>
        <dbReference type="ARBA" id="ARBA00024746"/>
    </source>
</evidence>
<evidence type="ECO:0000256" key="2">
    <source>
        <dbReference type="ARBA" id="ARBA00016013"/>
    </source>
</evidence>
<comment type="similarity">
    <text evidence="1 5">Belongs to the FlgD family.</text>
</comment>
<keyword evidence="3 5" id="KW-1005">Bacterial flagellum biogenesis</keyword>
<dbReference type="Proteomes" id="UP000367825">
    <property type="component" value="Unassembled WGS sequence"/>
</dbReference>
<dbReference type="InterPro" id="IPR005648">
    <property type="entry name" value="FlgD"/>
</dbReference>
<dbReference type="Gene3D" id="2.60.40.4070">
    <property type="match status" value="1"/>
</dbReference>
<dbReference type="AlphaFoldDB" id="A0A5E4WGL6"/>
<evidence type="ECO:0000256" key="5">
    <source>
        <dbReference type="RuleBase" id="RU362076"/>
    </source>
</evidence>
<evidence type="ECO:0000313" key="6">
    <source>
        <dbReference type="EMBL" id="VVE22734.1"/>
    </source>
</evidence>
<keyword evidence="6" id="KW-0282">Flagellum</keyword>
<proteinExistence type="inferred from homology"/>
<keyword evidence="6" id="KW-0966">Cell projection</keyword>
<name>A0A5E4WGL6_9BURK</name>
<dbReference type="Gene3D" id="2.30.30.910">
    <property type="match status" value="1"/>
</dbReference>
<dbReference type="Pfam" id="PF03963">
    <property type="entry name" value="FlgD"/>
    <property type="match status" value="1"/>
</dbReference>
<protein>
    <recommendedName>
        <fullName evidence="2 5">Basal-body rod modification protein FlgD</fullName>
    </recommendedName>
</protein>
<keyword evidence="6" id="KW-0969">Cilium</keyword>
<dbReference type="GO" id="GO:0044781">
    <property type="term" value="P:bacterial-type flagellum organization"/>
    <property type="evidence" value="ECO:0007669"/>
    <property type="project" value="UniProtKB-UniRule"/>
</dbReference>
<sequence length="244" mass="25282">MTPMIDSGAGDAARAAARTGTGIGGIGGIGGGRAIGAPAPGEAASDTRDMFTKLLVAQIRHQDPLNPSDPAQFVAQLTQMSQTDAMHDVSRRVLDQTKALASMQAFALGGHVGREVSVAVERVVRADGGAVRGAVELPEHTRRAEIVLRDSRGVSVRKAIVPSPNAQTAFHLDDAWFAEHRLGAGTYAIHAEADGQRLPVRVTGQLTRVHLDGGQARVDVAGVDSRIDAASLVELSGGASPHAS</sequence>
<dbReference type="EMBL" id="CABPSC010000013">
    <property type="protein sequence ID" value="VVE22734.1"/>
    <property type="molecule type" value="Genomic_DNA"/>
</dbReference>
<evidence type="ECO:0000313" key="7">
    <source>
        <dbReference type="Proteomes" id="UP000367825"/>
    </source>
</evidence>
<gene>
    <name evidence="6" type="ORF">PNO31109_03218</name>
</gene>
<keyword evidence="7" id="KW-1185">Reference proteome</keyword>
<comment type="function">
    <text evidence="4 5">Required for flagellar hook formation. May act as a scaffolding protein.</text>
</comment>
<evidence type="ECO:0000256" key="3">
    <source>
        <dbReference type="ARBA" id="ARBA00022795"/>
    </source>
</evidence>
<organism evidence="6 7">
    <name type="scientific">Pandoraea nosoerga</name>
    <dbReference type="NCBI Taxonomy" id="2508296"/>
    <lineage>
        <taxon>Bacteria</taxon>
        <taxon>Pseudomonadati</taxon>
        <taxon>Pseudomonadota</taxon>
        <taxon>Betaproteobacteria</taxon>
        <taxon>Burkholderiales</taxon>
        <taxon>Burkholderiaceae</taxon>
        <taxon>Pandoraea</taxon>
    </lineage>
</organism>
<reference evidence="6 7" key="1">
    <citation type="submission" date="2019-08" db="EMBL/GenBank/DDBJ databases">
        <authorList>
            <person name="Peeters C."/>
        </authorList>
    </citation>
    <scope>NUCLEOTIDE SEQUENCE [LARGE SCALE GENOMIC DNA]</scope>
    <source>
        <strain evidence="6 7">LMG 31109</strain>
    </source>
</reference>
<dbReference type="OrthoDB" id="9785233at2"/>